<protein>
    <submittedName>
        <fullName evidence="2">Uncharacterized protein</fullName>
    </submittedName>
</protein>
<gene>
    <name evidence="2" type="ORF">FRX31_009873</name>
</gene>
<dbReference type="EMBL" id="JABWDY010010637">
    <property type="protein sequence ID" value="KAF5200539.1"/>
    <property type="molecule type" value="Genomic_DNA"/>
</dbReference>
<proteinExistence type="predicted"/>
<accession>A0A7J6WT47</accession>
<keyword evidence="1" id="KW-0732">Signal</keyword>
<dbReference type="AlphaFoldDB" id="A0A7J6WT47"/>
<evidence type="ECO:0000256" key="1">
    <source>
        <dbReference type="SAM" id="SignalP"/>
    </source>
</evidence>
<dbReference type="Proteomes" id="UP000554482">
    <property type="component" value="Unassembled WGS sequence"/>
</dbReference>
<keyword evidence="3" id="KW-1185">Reference proteome</keyword>
<sequence>MILNLKNWVLCFVVVLQIPKIETEKEIDFPFHLNDLKKKEKQRPFVDLYLFVVVSQHHL</sequence>
<organism evidence="2 3">
    <name type="scientific">Thalictrum thalictroides</name>
    <name type="common">Rue-anemone</name>
    <name type="synonym">Anemone thalictroides</name>
    <dbReference type="NCBI Taxonomy" id="46969"/>
    <lineage>
        <taxon>Eukaryota</taxon>
        <taxon>Viridiplantae</taxon>
        <taxon>Streptophyta</taxon>
        <taxon>Embryophyta</taxon>
        <taxon>Tracheophyta</taxon>
        <taxon>Spermatophyta</taxon>
        <taxon>Magnoliopsida</taxon>
        <taxon>Ranunculales</taxon>
        <taxon>Ranunculaceae</taxon>
        <taxon>Thalictroideae</taxon>
        <taxon>Thalictrum</taxon>
    </lineage>
</organism>
<evidence type="ECO:0000313" key="2">
    <source>
        <dbReference type="EMBL" id="KAF5200539.1"/>
    </source>
</evidence>
<evidence type="ECO:0000313" key="3">
    <source>
        <dbReference type="Proteomes" id="UP000554482"/>
    </source>
</evidence>
<comment type="caution">
    <text evidence="2">The sequence shown here is derived from an EMBL/GenBank/DDBJ whole genome shotgun (WGS) entry which is preliminary data.</text>
</comment>
<feature type="chain" id="PRO_5029491264" evidence="1">
    <location>
        <begin position="24"/>
        <end position="59"/>
    </location>
</feature>
<feature type="signal peptide" evidence="1">
    <location>
        <begin position="1"/>
        <end position="23"/>
    </location>
</feature>
<name>A0A7J6WT47_THATH</name>
<reference evidence="2 3" key="1">
    <citation type="submission" date="2020-06" db="EMBL/GenBank/DDBJ databases">
        <title>Transcriptomic and genomic resources for Thalictrum thalictroides and T. hernandezii: Facilitating candidate gene discovery in an emerging model plant lineage.</title>
        <authorList>
            <person name="Arias T."/>
            <person name="Riano-Pachon D.M."/>
            <person name="Di Stilio V.S."/>
        </authorList>
    </citation>
    <scope>NUCLEOTIDE SEQUENCE [LARGE SCALE GENOMIC DNA]</scope>
    <source>
        <strain evidence="3">cv. WT478/WT964</strain>
        <tissue evidence="2">Leaves</tissue>
    </source>
</reference>